<dbReference type="Proteomes" id="UP000001058">
    <property type="component" value="Unassembled WGS sequence"/>
</dbReference>
<keyword evidence="4" id="KW-1185">Reference proteome</keyword>
<dbReference type="InParanoid" id="D8TMG4"/>
<dbReference type="EMBL" id="GL378328">
    <property type="protein sequence ID" value="EFJ51121.1"/>
    <property type="molecule type" value="Genomic_DNA"/>
</dbReference>
<evidence type="ECO:0000313" key="4">
    <source>
        <dbReference type="Proteomes" id="UP000001058"/>
    </source>
</evidence>
<evidence type="ECO:0000256" key="1">
    <source>
        <dbReference type="SAM" id="MobiDB-lite"/>
    </source>
</evidence>
<organism evidence="4">
    <name type="scientific">Volvox carteri f. nagariensis</name>
    <dbReference type="NCBI Taxonomy" id="3068"/>
    <lineage>
        <taxon>Eukaryota</taxon>
        <taxon>Viridiplantae</taxon>
        <taxon>Chlorophyta</taxon>
        <taxon>core chlorophytes</taxon>
        <taxon>Chlorophyceae</taxon>
        <taxon>CS clade</taxon>
        <taxon>Chlamydomonadales</taxon>
        <taxon>Volvocaceae</taxon>
        <taxon>Volvox</taxon>
    </lineage>
</organism>
<dbReference type="AlphaFoldDB" id="D8TMG4"/>
<sequence length="123" mass="13639">MADTSTAPNQGQSQESEDKKPREYTYAKKKYSIQAYYEKLQEVKRRNCADWWKFFLVLLLENEVRNECTLCGKTFSATNPSSVAPQHMRDHASKPPLPAAGDSSCSVGIGSSLCLLNLASMGS</sequence>
<feature type="compositionally biased region" description="Polar residues" evidence="1">
    <location>
        <begin position="1"/>
        <end position="14"/>
    </location>
</feature>
<feature type="region of interest" description="Disordered" evidence="1">
    <location>
        <begin position="1"/>
        <end position="23"/>
    </location>
</feature>
<dbReference type="KEGG" id="vcn:VOLCADRAFT_87870"/>
<accession>D8TMG4</accession>
<dbReference type="Pfam" id="PF25908">
    <property type="entry name" value="DUF7963"/>
    <property type="match status" value="1"/>
</dbReference>
<protein>
    <recommendedName>
        <fullName evidence="2">DUF7963 domain-containing protein</fullName>
    </recommendedName>
</protein>
<feature type="domain" description="DUF7963" evidence="2">
    <location>
        <begin position="32"/>
        <end position="92"/>
    </location>
</feature>
<dbReference type="GeneID" id="9620679"/>
<dbReference type="RefSeq" id="XP_002947588.1">
    <property type="nucleotide sequence ID" value="XM_002947542.1"/>
</dbReference>
<gene>
    <name evidence="3" type="ORF">VOLCADRAFT_87870</name>
</gene>
<evidence type="ECO:0000259" key="2">
    <source>
        <dbReference type="Pfam" id="PF25908"/>
    </source>
</evidence>
<dbReference type="InterPro" id="IPR058269">
    <property type="entry name" value="DUF7963"/>
</dbReference>
<reference evidence="3 4" key="1">
    <citation type="journal article" date="2010" name="Science">
        <title>Genomic analysis of organismal complexity in the multicellular green alga Volvox carteri.</title>
        <authorList>
            <person name="Prochnik S.E."/>
            <person name="Umen J."/>
            <person name="Nedelcu A.M."/>
            <person name="Hallmann A."/>
            <person name="Miller S.M."/>
            <person name="Nishii I."/>
            <person name="Ferris P."/>
            <person name="Kuo A."/>
            <person name="Mitros T."/>
            <person name="Fritz-Laylin L.K."/>
            <person name="Hellsten U."/>
            <person name="Chapman J."/>
            <person name="Simakov O."/>
            <person name="Rensing S.A."/>
            <person name="Terry A."/>
            <person name="Pangilinan J."/>
            <person name="Kapitonov V."/>
            <person name="Jurka J."/>
            <person name="Salamov A."/>
            <person name="Shapiro H."/>
            <person name="Schmutz J."/>
            <person name="Grimwood J."/>
            <person name="Lindquist E."/>
            <person name="Lucas S."/>
            <person name="Grigoriev I.V."/>
            <person name="Schmitt R."/>
            <person name="Kirk D."/>
            <person name="Rokhsar D.S."/>
        </authorList>
    </citation>
    <scope>NUCLEOTIDE SEQUENCE [LARGE SCALE GENOMIC DNA]</scope>
    <source>
        <strain evidence="4">f. Nagariensis / Eve</strain>
    </source>
</reference>
<proteinExistence type="predicted"/>
<evidence type="ECO:0000313" key="3">
    <source>
        <dbReference type="EMBL" id="EFJ51121.1"/>
    </source>
</evidence>
<name>D8TMG4_VOLCA</name>